<dbReference type="InterPro" id="IPR001375">
    <property type="entry name" value="Peptidase_S9_cat"/>
</dbReference>
<dbReference type="Proteomes" id="UP000234342">
    <property type="component" value="Unassembled WGS sequence"/>
</dbReference>
<evidence type="ECO:0000259" key="2">
    <source>
        <dbReference type="Pfam" id="PF00326"/>
    </source>
</evidence>
<keyword evidence="4" id="KW-1185">Reference proteome</keyword>
<dbReference type="PRINTS" id="PR00862">
    <property type="entry name" value="PROLIGOPTASE"/>
</dbReference>
<dbReference type="PANTHER" id="PTHR11757">
    <property type="entry name" value="PROTEASE FAMILY S9A OLIGOPEPTIDASE"/>
    <property type="match status" value="1"/>
</dbReference>
<sequence>MALSGSEIAELAYEVERRRLQPWLDELREVKETTTAEVLGASDEDLRAHLRVGDTGGLVARFPMPDRSWQEMPLPAVVATDLAAWAPAADHRSVALISRTLDDNYSLSIYTAGTKVGASSVTHTERRVSSGVWAFGKGFIWVRRDASQRPRCVVCWNPGAVRTLFDEPEARRRVFIAGVREGRAVIVSRGSGSSAIFLTDDALTKTVEIVPRSAEDDAMALLVAGGLAVLDRRAQTVTMHLAESAHGIKLPPDFVATDLGEQHGELYVRGRRNHTAAVWLPADGPDAVWSAPEAGVIEISQISDRTIDLAVASMIHSPQTVSVERKTVPSTNAAALPGLISWTEWAVAEDGVRIPITLCGRVDTTGPSPVLTMVYGCYGLSLDAMHDPYLEHLMRAGIVIAICHVRGGGDFGPRWHDAARGSTKLKSITDYEACLSTITQLDMADAGRIGALASSAGALIATSAVLRQPGLVSVLQLVHPFLTPERILADTHAPLAASDWMEFGDPTKNRAGVESISPLAMLESSSATGMATPPLWIRAGSHDDRAPLNEIRLWLDVYANRLRGRQPDRTSDTVLQIGDHGHRGHANADDASEANVVAMAWLKRELLAGPSSPTAVID</sequence>
<dbReference type="InterPro" id="IPR029058">
    <property type="entry name" value="AB_hydrolase_fold"/>
</dbReference>
<gene>
    <name evidence="3" type="ORF">BANT10_00557</name>
</gene>
<dbReference type="RefSeq" id="WP_009885248.1">
    <property type="nucleotide sequence ID" value="NZ_FXZE01000002.1"/>
</dbReference>
<dbReference type="InterPro" id="IPR002470">
    <property type="entry name" value="Peptidase_S9A"/>
</dbReference>
<dbReference type="GO" id="GO:0006508">
    <property type="term" value="P:proteolysis"/>
    <property type="evidence" value="ECO:0007669"/>
    <property type="project" value="InterPro"/>
</dbReference>
<evidence type="ECO:0000256" key="1">
    <source>
        <dbReference type="ARBA" id="ARBA00005228"/>
    </source>
</evidence>
<dbReference type="Pfam" id="PF00326">
    <property type="entry name" value="Peptidase_S9"/>
    <property type="match status" value="1"/>
</dbReference>
<comment type="similarity">
    <text evidence="1">Belongs to the peptidase S9A family.</text>
</comment>
<dbReference type="InterPro" id="IPR051543">
    <property type="entry name" value="Serine_Peptidase_S9A"/>
</dbReference>
<evidence type="ECO:0000313" key="3">
    <source>
        <dbReference type="EMBL" id="SMX69996.1"/>
    </source>
</evidence>
<organism evidence="3 4">
    <name type="scientific">Brevibacterium antiquum</name>
    <dbReference type="NCBI Taxonomy" id="234835"/>
    <lineage>
        <taxon>Bacteria</taxon>
        <taxon>Bacillati</taxon>
        <taxon>Actinomycetota</taxon>
        <taxon>Actinomycetes</taxon>
        <taxon>Micrococcales</taxon>
        <taxon>Brevibacteriaceae</taxon>
        <taxon>Brevibacterium</taxon>
    </lineage>
</organism>
<dbReference type="EC" id="3.4.21.83" evidence="3"/>
<name>A0A2H1I4I8_9MICO</name>
<evidence type="ECO:0000313" key="4">
    <source>
        <dbReference type="Proteomes" id="UP000234342"/>
    </source>
</evidence>
<dbReference type="Gene3D" id="3.40.50.1820">
    <property type="entry name" value="alpha/beta hydrolase"/>
    <property type="match status" value="1"/>
</dbReference>
<accession>A0A2H1I4I8</accession>
<keyword evidence="3" id="KW-0378">Hydrolase</keyword>
<dbReference type="GeneID" id="82878408"/>
<dbReference type="SUPFAM" id="SSF53474">
    <property type="entry name" value="alpha/beta-Hydrolases"/>
    <property type="match status" value="1"/>
</dbReference>
<reference evidence="4" key="1">
    <citation type="submission" date="2017-03" db="EMBL/GenBank/DDBJ databases">
        <authorList>
            <person name="Monnet C."/>
        </authorList>
    </citation>
    <scope>NUCLEOTIDE SEQUENCE [LARGE SCALE GENOMIC DNA]</scope>
    <source>
        <strain evidence="4">P10</strain>
    </source>
</reference>
<feature type="domain" description="Peptidase S9 prolyl oligopeptidase catalytic" evidence="2">
    <location>
        <begin position="393"/>
        <end position="604"/>
    </location>
</feature>
<dbReference type="PANTHER" id="PTHR11757:SF19">
    <property type="entry name" value="PROLYL ENDOPEPTIDASE-LIKE"/>
    <property type="match status" value="1"/>
</dbReference>
<dbReference type="EMBL" id="FXZE01000002">
    <property type="protein sequence ID" value="SMX69996.1"/>
    <property type="molecule type" value="Genomic_DNA"/>
</dbReference>
<proteinExistence type="inferred from homology"/>
<dbReference type="GO" id="GO:0004252">
    <property type="term" value="F:serine-type endopeptidase activity"/>
    <property type="evidence" value="ECO:0007669"/>
    <property type="project" value="UniProtKB-EC"/>
</dbReference>
<protein>
    <submittedName>
        <fullName evidence="3">Oligopeptidase B</fullName>
        <ecNumber evidence="3">3.4.21.83</ecNumber>
    </submittedName>
</protein>
<dbReference type="AlphaFoldDB" id="A0A2H1I4I8"/>